<gene>
    <name evidence="2" type="ORF">N0B31_16825</name>
</gene>
<evidence type="ECO:0000313" key="3">
    <source>
        <dbReference type="Proteomes" id="UP001057580"/>
    </source>
</evidence>
<dbReference type="KEGG" id="ssai:N0B31_16825"/>
<dbReference type="AlphaFoldDB" id="A0A9E7R1B6"/>
<organism evidence="2 3">
    <name type="scientific">Salinirubellus salinus</name>
    <dbReference type="NCBI Taxonomy" id="1364945"/>
    <lineage>
        <taxon>Archaea</taxon>
        <taxon>Methanobacteriati</taxon>
        <taxon>Methanobacteriota</taxon>
        <taxon>Stenosarchaea group</taxon>
        <taxon>Halobacteria</taxon>
        <taxon>Halobacteriales</taxon>
        <taxon>Natronomonadaceae</taxon>
        <taxon>Salinirubellus</taxon>
    </lineage>
</organism>
<protein>
    <submittedName>
        <fullName evidence="2">Uncharacterized protein</fullName>
    </submittedName>
</protein>
<dbReference type="EMBL" id="CP104003">
    <property type="protein sequence ID" value="UWM53786.1"/>
    <property type="molecule type" value="Genomic_DNA"/>
</dbReference>
<feature type="region of interest" description="Disordered" evidence="1">
    <location>
        <begin position="34"/>
        <end position="66"/>
    </location>
</feature>
<keyword evidence="3" id="KW-1185">Reference proteome</keyword>
<feature type="compositionally biased region" description="Basic and acidic residues" evidence="1">
    <location>
        <begin position="86"/>
        <end position="100"/>
    </location>
</feature>
<dbReference type="Proteomes" id="UP001057580">
    <property type="component" value="Chromosome"/>
</dbReference>
<evidence type="ECO:0000313" key="2">
    <source>
        <dbReference type="EMBL" id="UWM53786.1"/>
    </source>
</evidence>
<accession>A0A9E7R1B6</accession>
<reference evidence="2" key="1">
    <citation type="submission" date="2022-09" db="EMBL/GenBank/DDBJ databases">
        <title>Diverse halophilic archaea isolated from saline environments.</title>
        <authorList>
            <person name="Cui H.-L."/>
        </authorList>
    </citation>
    <scope>NUCLEOTIDE SEQUENCE</scope>
    <source>
        <strain evidence="2">ZS-35-S2</strain>
    </source>
</reference>
<feature type="region of interest" description="Disordered" evidence="1">
    <location>
        <begin position="81"/>
        <end position="108"/>
    </location>
</feature>
<proteinExistence type="predicted"/>
<evidence type="ECO:0000256" key="1">
    <source>
        <dbReference type="SAM" id="MobiDB-lite"/>
    </source>
</evidence>
<sequence length="108" mass="11862">MMLREVIGTVGSLSDQNMSLGRVPAREVLEARGGRRDLEVSTNEVLGTEGVSGAGPGRDETDVSRPSACIDDHRLWLTNLPKRRKLERERHSVGGHRLEEDSTAPSDE</sequence>
<dbReference type="RefSeq" id="WP_260592780.1">
    <property type="nucleotide sequence ID" value="NZ_JBHTBC010000001.1"/>
</dbReference>
<name>A0A9E7R1B6_9EURY</name>